<reference evidence="2" key="2">
    <citation type="submission" date="2006-05" db="EMBL/GenBank/DDBJ databases">
        <title>Sequencing of the draft genome and assembly of Desulfuromonas acetoxidans DSM 684.</title>
        <authorList>
            <consortium name="US DOE Joint Genome Institute (JGI-PGF)"/>
            <person name="Copeland A."/>
            <person name="Lucas S."/>
            <person name="Lapidus A."/>
            <person name="Barry K."/>
            <person name="Detter J.C."/>
            <person name="Glavina del Rio T."/>
            <person name="Hammon N."/>
            <person name="Israni S."/>
            <person name="Dalin E."/>
            <person name="Tice H."/>
            <person name="Bruce D."/>
            <person name="Pitluck S."/>
            <person name="Richardson P."/>
        </authorList>
    </citation>
    <scope>NUCLEOTIDE SEQUENCE [LARGE SCALE GENOMIC DNA]</scope>
    <source>
        <strain evidence="2">DSM 684</strain>
    </source>
</reference>
<feature type="transmembrane region" description="Helical" evidence="1">
    <location>
        <begin position="47"/>
        <end position="69"/>
    </location>
</feature>
<evidence type="ECO:0000313" key="3">
    <source>
        <dbReference type="Proteomes" id="UP000005695"/>
    </source>
</evidence>
<dbReference type="RefSeq" id="WP_006000158.1">
    <property type="nucleotide sequence ID" value="NZ_AAEW02000008.1"/>
</dbReference>
<evidence type="ECO:0000256" key="1">
    <source>
        <dbReference type="SAM" id="Phobius"/>
    </source>
</evidence>
<gene>
    <name evidence="2" type="ORF">Dace_2445</name>
</gene>
<accession>Q1JZZ7</accession>
<evidence type="ECO:0000313" key="2">
    <source>
        <dbReference type="EMBL" id="EAT15745.1"/>
    </source>
</evidence>
<keyword evidence="1" id="KW-1133">Transmembrane helix</keyword>
<sequence>MKKLLGVEIFGGIAFAIGFVSLSYIALSEKAITTGDPRTGIIHTATGNNAVILGFAFLALGLASLAYLVRYSRYQFIYWILLAALWLGITLWYWLAYL</sequence>
<proteinExistence type="predicted"/>
<feature type="transmembrane region" description="Helical" evidence="1">
    <location>
        <begin position="76"/>
        <end position="95"/>
    </location>
</feature>
<organism evidence="2 3">
    <name type="scientific">Desulfuromonas acetoxidans (strain DSM 684 / 11070)</name>
    <dbReference type="NCBI Taxonomy" id="281689"/>
    <lineage>
        <taxon>Bacteria</taxon>
        <taxon>Pseudomonadati</taxon>
        <taxon>Thermodesulfobacteriota</taxon>
        <taxon>Desulfuromonadia</taxon>
        <taxon>Desulfuromonadales</taxon>
        <taxon>Desulfuromonadaceae</taxon>
        <taxon>Desulfuromonas</taxon>
    </lineage>
</organism>
<keyword evidence="1" id="KW-0472">Membrane</keyword>
<feature type="transmembrane region" description="Helical" evidence="1">
    <location>
        <begin position="7"/>
        <end position="27"/>
    </location>
</feature>
<protein>
    <submittedName>
        <fullName evidence="2">Uncharacterized protein</fullName>
    </submittedName>
</protein>
<reference evidence="2" key="1">
    <citation type="submission" date="2006-05" db="EMBL/GenBank/DDBJ databases">
        <title>Annotation of the draft genome assembly of Desulfuromonas acetoxidans DSM 684.</title>
        <authorList>
            <consortium name="US DOE Joint Genome Institute (JGI-ORNL)"/>
            <person name="Larimer F."/>
            <person name="Land M."/>
            <person name="Hauser L."/>
        </authorList>
    </citation>
    <scope>NUCLEOTIDE SEQUENCE [LARGE SCALE GENOMIC DNA]</scope>
    <source>
        <strain evidence="2">DSM 684</strain>
    </source>
</reference>
<dbReference type="AlphaFoldDB" id="Q1JZZ7"/>
<dbReference type="EMBL" id="AAEW02000008">
    <property type="protein sequence ID" value="EAT15745.1"/>
    <property type="molecule type" value="Genomic_DNA"/>
</dbReference>
<keyword evidence="1" id="KW-0812">Transmembrane</keyword>
<comment type="caution">
    <text evidence="2">The sequence shown here is derived from an EMBL/GenBank/DDBJ whole genome shotgun (WGS) entry which is preliminary data.</text>
</comment>
<name>Q1JZZ7_DESA6</name>
<dbReference type="Proteomes" id="UP000005695">
    <property type="component" value="Unassembled WGS sequence"/>
</dbReference>
<keyword evidence="3" id="KW-1185">Reference proteome</keyword>